<keyword evidence="7" id="KW-0812">Transmembrane</keyword>
<evidence type="ECO:0000313" key="10">
    <source>
        <dbReference type="Proteomes" id="UP001530293"/>
    </source>
</evidence>
<organism evidence="9 10">
    <name type="scientific">Discostella pseudostelligera</name>
    <dbReference type="NCBI Taxonomy" id="259834"/>
    <lineage>
        <taxon>Eukaryota</taxon>
        <taxon>Sar</taxon>
        <taxon>Stramenopiles</taxon>
        <taxon>Ochrophyta</taxon>
        <taxon>Bacillariophyta</taxon>
        <taxon>Coscinodiscophyceae</taxon>
        <taxon>Thalassiosirophycidae</taxon>
        <taxon>Stephanodiscales</taxon>
        <taxon>Stephanodiscaceae</taxon>
        <taxon>Discostella</taxon>
    </lineage>
</organism>
<reference evidence="9 10" key="1">
    <citation type="submission" date="2024-10" db="EMBL/GenBank/DDBJ databases">
        <title>Updated reference genomes for cyclostephanoid diatoms.</title>
        <authorList>
            <person name="Roberts W.R."/>
            <person name="Alverson A.J."/>
        </authorList>
    </citation>
    <scope>NUCLEOTIDE SEQUENCE [LARGE SCALE GENOMIC DNA]</scope>
    <source>
        <strain evidence="9 10">AJA232-27</strain>
    </source>
</reference>
<keyword evidence="2" id="KW-1003">Cell membrane</keyword>
<dbReference type="FunFam" id="3.80.10.10:FF:000041">
    <property type="entry name" value="LRR receptor-like serine/threonine-protein kinase ERECTA"/>
    <property type="match status" value="1"/>
</dbReference>
<dbReference type="PANTHER" id="PTHR48057">
    <property type="entry name" value="LEUCINE-RICH REPEAT SERINE/THREONINE-PROTEIN KINASE 1"/>
    <property type="match status" value="1"/>
</dbReference>
<evidence type="ECO:0000256" key="1">
    <source>
        <dbReference type="ARBA" id="ARBA00004236"/>
    </source>
</evidence>
<feature type="transmembrane region" description="Helical" evidence="7">
    <location>
        <begin position="53"/>
        <end position="76"/>
    </location>
</feature>
<comment type="caution">
    <text evidence="9">The sequence shown here is derived from an EMBL/GenBank/DDBJ whole genome shotgun (WGS) entry which is preliminary data.</text>
</comment>
<dbReference type="FunFam" id="3.80.10.10:FF:000383">
    <property type="entry name" value="Leucine-rich repeat receptor protein kinase EMS1"/>
    <property type="match status" value="1"/>
</dbReference>
<dbReference type="Proteomes" id="UP001530293">
    <property type="component" value="Unassembled WGS sequence"/>
</dbReference>
<keyword evidence="7" id="KW-1133">Transmembrane helix</keyword>
<keyword evidence="6 7" id="KW-0472">Membrane</keyword>
<keyword evidence="3" id="KW-0597">Phosphoprotein</keyword>
<gene>
    <name evidence="9" type="ORF">ACHAWU_005788</name>
</gene>
<keyword evidence="10" id="KW-1185">Reference proteome</keyword>
<sequence>MPTNNDDDGATILDDGLSTCDDDNNFNENSRNRTLTTSADAARQTAEAKRYHWFTCSLLFISFFISALIASVRIYVFPRQEQLSRLGSGNNDTTWNDIFGNGLEEKENALRLNQTLEYLIQTNAVVNSDVTLMKDIAEADYIVSAQYGAAVWIAQYDKFRIAIPSPTTSSSHEEHQFLQRYALAVLFFATGGTETWVYKMNFLSGLHECGWYDLFMEEGSEESFPFGVLCDGEPTYETEEEKLELEEDVWNGTRTVTAVVLFPMNNMWGSLPPELHHLRYLKALYISENEMLMGEIPFQYGWLKHLEFCTLFVLCVDSLNRRNNLSGKIPHSFSYLTKLRALRLEVNRFSGDTVKGDFGFLKEMTSLEDLALDYNANITGTLPELISDLSKLKALSLSNTKIYGTLPSSLSRLTELEALFVDDCDFEGSVKVLESMPNLTHVYLEDNSFNDTIDDTFLANCTNLVHLDISNCSFSGIVPGHLFNLSQLEVLDMSLNKLDGVLPAEALSNVHEGNNLTFLSLHTNNITGSIPTSIGRLKNLTVLDLSSNQFSGAIPSEVGDLSNLDILFLGRNNFNETPVPTWIRNMTSLTELSLANSSLTGNIPTWLGELTQLMFLDLGGNELTGTIPQSLSNLAQLMVLILKSNKLEGELGLGELEKLEILLIDDNSLSGNTDDMCVHEITYFVADCGGSRNVGGIDKEIECSCCTLCCIDENVTCNDSEWLGNHEGMWETGYNRVKWEFEDGMISPYVNYN</sequence>
<dbReference type="SMART" id="SM00369">
    <property type="entry name" value="LRR_TYP"/>
    <property type="match status" value="6"/>
</dbReference>
<dbReference type="InterPro" id="IPR052595">
    <property type="entry name" value="LRRC69/RLP"/>
</dbReference>
<keyword evidence="4" id="KW-0433">Leucine-rich repeat</keyword>
<dbReference type="PANTHER" id="PTHR48057:SF29">
    <property type="entry name" value="OS02G0609900 PROTEIN"/>
    <property type="match status" value="1"/>
</dbReference>
<evidence type="ECO:0000256" key="7">
    <source>
        <dbReference type="SAM" id="Phobius"/>
    </source>
</evidence>
<keyword evidence="5" id="KW-0677">Repeat</keyword>
<dbReference type="Gene3D" id="3.80.10.10">
    <property type="entry name" value="Ribonuclease Inhibitor"/>
    <property type="match status" value="2"/>
</dbReference>
<protein>
    <recommendedName>
        <fullName evidence="8">Disease resistance R13L4/SHOC-2-like LRR domain-containing protein</fullName>
    </recommendedName>
</protein>
<dbReference type="FunFam" id="3.80.10.10:FF:000095">
    <property type="entry name" value="LRR receptor-like serine/threonine-protein kinase GSO1"/>
    <property type="match status" value="1"/>
</dbReference>
<evidence type="ECO:0000256" key="3">
    <source>
        <dbReference type="ARBA" id="ARBA00022553"/>
    </source>
</evidence>
<proteinExistence type="predicted"/>
<accession>A0ABD3N5D4</accession>
<evidence type="ECO:0000259" key="8">
    <source>
        <dbReference type="Pfam" id="PF23598"/>
    </source>
</evidence>
<dbReference type="InterPro" id="IPR001611">
    <property type="entry name" value="Leu-rich_rpt"/>
</dbReference>
<dbReference type="EMBL" id="JALLBG020000025">
    <property type="protein sequence ID" value="KAL3771320.1"/>
    <property type="molecule type" value="Genomic_DNA"/>
</dbReference>
<dbReference type="InterPro" id="IPR032675">
    <property type="entry name" value="LRR_dom_sf"/>
</dbReference>
<dbReference type="SMART" id="SM00365">
    <property type="entry name" value="LRR_SD22"/>
    <property type="match status" value="3"/>
</dbReference>
<evidence type="ECO:0000256" key="4">
    <source>
        <dbReference type="ARBA" id="ARBA00022614"/>
    </source>
</evidence>
<dbReference type="GO" id="GO:0005886">
    <property type="term" value="C:plasma membrane"/>
    <property type="evidence" value="ECO:0007669"/>
    <property type="project" value="UniProtKB-SubCell"/>
</dbReference>
<evidence type="ECO:0000313" key="9">
    <source>
        <dbReference type="EMBL" id="KAL3771320.1"/>
    </source>
</evidence>
<feature type="domain" description="Disease resistance R13L4/SHOC-2-like LRR" evidence="8">
    <location>
        <begin position="482"/>
        <end position="613"/>
    </location>
</feature>
<dbReference type="AlphaFoldDB" id="A0ABD3N5D4"/>
<comment type="subcellular location">
    <subcellularLocation>
        <location evidence="1">Cell membrane</location>
    </subcellularLocation>
</comment>
<dbReference type="InterPro" id="IPR003591">
    <property type="entry name" value="Leu-rich_rpt_typical-subtyp"/>
</dbReference>
<evidence type="ECO:0000256" key="5">
    <source>
        <dbReference type="ARBA" id="ARBA00022737"/>
    </source>
</evidence>
<name>A0ABD3N5D4_9STRA</name>
<dbReference type="InterPro" id="IPR055414">
    <property type="entry name" value="LRR_R13L4/SHOC2-like"/>
</dbReference>
<evidence type="ECO:0000256" key="6">
    <source>
        <dbReference type="ARBA" id="ARBA00023136"/>
    </source>
</evidence>
<dbReference type="SUPFAM" id="SSF52058">
    <property type="entry name" value="L domain-like"/>
    <property type="match status" value="2"/>
</dbReference>
<evidence type="ECO:0000256" key="2">
    <source>
        <dbReference type="ARBA" id="ARBA00022475"/>
    </source>
</evidence>
<dbReference type="Pfam" id="PF23598">
    <property type="entry name" value="LRR_14"/>
    <property type="match status" value="1"/>
</dbReference>
<dbReference type="Pfam" id="PF00560">
    <property type="entry name" value="LRR_1"/>
    <property type="match status" value="1"/>
</dbReference>